<sequence length="341" mass="36846">MPPSHRDDSLMGRFDQHGLSRFRARDAVWTTFLIAALLVVFAGDSARRAGEQMNPGIGRDVVLFFGKPAGAIADALPFAQVADNATAWVRPDDDLGGNGSFATLTLQTTGVPPVTPEAFDPAQLGAKPAKPRPLKTLLVTGDSLSTPLDTSLARDLAPTGVKVLREPHLGSGISKSFLVDWGQLSVDQVRKDKPDAVVVFIGANEGFPFEKQGGGEIKCCGVDWATEYANRIRAMMNTYRAKGAAQVYWVKLMTPRSKARADIGRVVNAAIDVAAEPWKTQVHLIETIPIFTPKGYRDAMPINGEDTIVRMPDGIHLNDTGAAFLANVVIKRMGQDFALQR</sequence>
<reference evidence="1" key="1">
    <citation type="submission" date="2022-10" db="EMBL/GenBank/DDBJ databases">
        <title>The WGS of Solirubrobacter ginsenosidimutans DSM 21036.</title>
        <authorList>
            <person name="Jiang Z."/>
        </authorList>
    </citation>
    <scope>NUCLEOTIDE SEQUENCE</scope>
    <source>
        <strain evidence="1">DSM 21036</strain>
    </source>
</reference>
<dbReference type="Pfam" id="PF04311">
    <property type="entry name" value="DUF459"/>
    <property type="match status" value="1"/>
</dbReference>
<dbReference type="InterPro" id="IPR007407">
    <property type="entry name" value="DUF459"/>
</dbReference>
<dbReference type="Proteomes" id="UP001149140">
    <property type="component" value="Unassembled WGS sequence"/>
</dbReference>
<dbReference type="EMBL" id="JAPDOD010000017">
    <property type="protein sequence ID" value="MDA0162196.1"/>
    <property type="molecule type" value="Genomic_DNA"/>
</dbReference>
<proteinExistence type="predicted"/>
<organism evidence="1 2">
    <name type="scientific">Solirubrobacter ginsenosidimutans</name>
    <dbReference type="NCBI Taxonomy" id="490573"/>
    <lineage>
        <taxon>Bacteria</taxon>
        <taxon>Bacillati</taxon>
        <taxon>Actinomycetota</taxon>
        <taxon>Thermoleophilia</taxon>
        <taxon>Solirubrobacterales</taxon>
        <taxon>Solirubrobacteraceae</taxon>
        <taxon>Solirubrobacter</taxon>
    </lineage>
</organism>
<accession>A0A9X3S3K3</accession>
<keyword evidence="2" id="KW-1185">Reference proteome</keyword>
<evidence type="ECO:0000313" key="2">
    <source>
        <dbReference type="Proteomes" id="UP001149140"/>
    </source>
</evidence>
<name>A0A9X3S3K3_9ACTN</name>
<dbReference type="SUPFAM" id="SSF52266">
    <property type="entry name" value="SGNH hydrolase"/>
    <property type="match status" value="1"/>
</dbReference>
<gene>
    <name evidence="1" type="ORF">OM076_18130</name>
</gene>
<protein>
    <submittedName>
        <fullName evidence="1">GDSL-type esterase/lipase family protein</fullName>
    </submittedName>
</protein>
<evidence type="ECO:0000313" key="1">
    <source>
        <dbReference type="EMBL" id="MDA0162196.1"/>
    </source>
</evidence>
<dbReference type="Gene3D" id="3.40.50.1110">
    <property type="entry name" value="SGNH hydrolase"/>
    <property type="match status" value="1"/>
</dbReference>
<comment type="caution">
    <text evidence="1">The sequence shown here is derived from an EMBL/GenBank/DDBJ whole genome shotgun (WGS) entry which is preliminary data.</text>
</comment>
<dbReference type="RefSeq" id="WP_270041433.1">
    <property type="nucleotide sequence ID" value="NZ_JAPDOD010000017.1"/>
</dbReference>
<dbReference type="AlphaFoldDB" id="A0A9X3S3K3"/>
<dbReference type="InterPro" id="IPR036514">
    <property type="entry name" value="SGNH_hydro_sf"/>
</dbReference>